<evidence type="ECO:0000256" key="4">
    <source>
        <dbReference type="RuleBase" id="RU311113"/>
    </source>
</evidence>
<feature type="region of interest" description="Disordered" evidence="5">
    <location>
        <begin position="246"/>
        <end position="268"/>
    </location>
</feature>
<organism evidence="7 8">
    <name type="scientific">Haematococcus lacustris</name>
    <name type="common">Green alga</name>
    <name type="synonym">Haematococcus pluvialis</name>
    <dbReference type="NCBI Taxonomy" id="44745"/>
    <lineage>
        <taxon>Eukaryota</taxon>
        <taxon>Viridiplantae</taxon>
        <taxon>Chlorophyta</taxon>
        <taxon>core chlorophytes</taxon>
        <taxon>Chlorophyceae</taxon>
        <taxon>CS clade</taxon>
        <taxon>Chlamydomonadales</taxon>
        <taxon>Haematococcaceae</taxon>
        <taxon>Haematococcus</taxon>
    </lineage>
</organism>
<dbReference type="Proteomes" id="UP000485058">
    <property type="component" value="Unassembled WGS sequence"/>
</dbReference>
<dbReference type="GO" id="GO:0051301">
    <property type="term" value="P:cell division"/>
    <property type="evidence" value="ECO:0007669"/>
    <property type="project" value="UniProtKB-UniRule"/>
</dbReference>
<feature type="chain" id="PRO_5025371334" description="Cyclin-dependent kinases regulatory subunit" evidence="6">
    <location>
        <begin position="26"/>
        <end position="268"/>
    </location>
</feature>
<keyword evidence="2 4" id="KW-0132">Cell division</keyword>
<dbReference type="InterPro" id="IPR036858">
    <property type="entry name" value="Cyclin-dep_kinase_reg-sub_sf"/>
</dbReference>
<comment type="caution">
    <text evidence="7">The sequence shown here is derived from an EMBL/GenBank/DDBJ whole genome shotgun (WGS) entry which is preliminary data.</text>
</comment>
<dbReference type="SMART" id="SM01084">
    <property type="entry name" value="CKS"/>
    <property type="match status" value="1"/>
</dbReference>
<dbReference type="GO" id="GO:0016538">
    <property type="term" value="F:cyclin-dependent protein serine/threonine kinase regulator activity"/>
    <property type="evidence" value="ECO:0007669"/>
    <property type="project" value="InterPro"/>
</dbReference>
<evidence type="ECO:0000256" key="5">
    <source>
        <dbReference type="SAM" id="MobiDB-lite"/>
    </source>
</evidence>
<dbReference type="InterPro" id="IPR000789">
    <property type="entry name" value="Cyclin-dep_kinase_reg-sub"/>
</dbReference>
<dbReference type="AlphaFoldDB" id="A0A6A0ADS6"/>
<keyword evidence="3 4" id="KW-0131">Cell cycle</keyword>
<dbReference type="PRINTS" id="PR00296">
    <property type="entry name" value="CYCLINKINASE"/>
</dbReference>
<protein>
    <recommendedName>
        <fullName evidence="4">Cyclin-dependent kinases regulatory subunit</fullName>
    </recommendedName>
</protein>
<evidence type="ECO:0000313" key="8">
    <source>
        <dbReference type="Proteomes" id="UP000485058"/>
    </source>
</evidence>
<gene>
    <name evidence="7" type="ORF">HaLaN_29981</name>
</gene>
<comment type="similarity">
    <text evidence="1 4">Belongs to the CKS family.</text>
</comment>
<name>A0A6A0ADS6_HAELA</name>
<comment type="function">
    <text evidence="4">Binds to the catalytic subunit of the cyclin dependent kinases and is essential for their biological function.</text>
</comment>
<evidence type="ECO:0000313" key="7">
    <source>
        <dbReference type="EMBL" id="GFH31030.1"/>
    </source>
</evidence>
<dbReference type="SUPFAM" id="SSF55637">
    <property type="entry name" value="Cell cycle regulatory proteins"/>
    <property type="match status" value="1"/>
</dbReference>
<dbReference type="Gene3D" id="3.30.170.10">
    <property type="entry name" value="Cyclin-dependent kinase, regulatory subunit"/>
    <property type="match status" value="1"/>
</dbReference>
<feature type="signal peptide" evidence="6">
    <location>
        <begin position="1"/>
        <end position="25"/>
    </location>
</feature>
<evidence type="ECO:0000256" key="1">
    <source>
        <dbReference type="ARBA" id="ARBA00007782"/>
    </source>
</evidence>
<dbReference type="Pfam" id="PF01111">
    <property type="entry name" value="CKS"/>
    <property type="match status" value="1"/>
</dbReference>
<evidence type="ECO:0000256" key="6">
    <source>
        <dbReference type="SAM" id="SignalP"/>
    </source>
</evidence>
<evidence type="ECO:0000256" key="2">
    <source>
        <dbReference type="ARBA" id="ARBA00022618"/>
    </source>
</evidence>
<proteinExistence type="inferred from homology"/>
<sequence length="268" mass="28735">MADPCHAFRTLTLMVVTPMLHCSVAEHLCSQPSKPLLPSAGVSCKDNTSATAGTSCITTAIHLATGRRLSGVRAALDADSRSILPGQWHHAADPGDQDVAGHGEAAAHSPVAGQQQAQLAGLVPAVRRHRPGDVRRHVGRGLKEALGQRKVQAVLWQDARGGFVLGQGQQAGKEAVAGPHPSPGLWGSWLQRHWHHWLQGCPCQPDAEGGSEAAEWRGIGVQQSRGWVHYAVHRPEQHIMLFRRPKNYGQPQPGAPGMIQQGNEVQAQ</sequence>
<dbReference type="EMBL" id="BLLF01005305">
    <property type="protein sequence ID" value="GFH31030.1"/>
    <property type="molecule type" value="Genomic_DNA"/>
</dbReference>
<feature type="region of interest" description="Disordered" evidence="5">
    <location>
        <begin position="86"/>
        <end position="107"/>
    </location>
</feature>
<keyword evidence="8" id="KW-1185">Reference proteome</keyword>
<keyword evidence="6" id="KW-0732">Signal</keyword>
<evidence type="ECO:0000256" key="3">
    <source>
        <dbReference type="ARBA" id="ARBA00023306"/>
    </source>
</evidence>
<dbReference type="PANTHER" id="PTHR23415">
    <property type="entry name" value="CYCLIN-DEPENDENT KINASES REGULATORY SUBUNIT/60S RIBOSOME SUBUNIT BIOGENESIS PROTEIN NIP7"/>
    <property type="match status" value="1"/>
</dbReference>
<reference evidence="7 8" key="1">
    <citation type="submission" date="2020-02" db="EMBL/GenBank/DDBJ databases">
        <title>Draft genome sequence of Haematococcus lacustris strain NIES-144.</title>
        <authorList>
            <person name="Morimoto D."/>
            <person name="Nakagawa S."/>
            <person name="Yoshida T."/>
            <person name="Sawayama S."/>
        </authorList>
    </citation>
    <scope>NUCLEOTIDE SEQUENCE [LARGE SCALE GENOMIC DNA]</scope>
    <source>
        <strain evidence="7 8">NIES-144</strain>
    </source>
</reference>
<accession>A0A6A0ADS6</accession>
<feature type="non-terminal residue" evidence="7">
    <location>
        <position position="1"/>
    </location>
</feature>